<dbReference type="AlphaFoldDB" id="A0A828PTD2"/>
<name>A0A828PTD2_ACTPL</name>
<evidence type="ECO:0000313" key="2">
    <source>
        <dbReference type="Proteomes" id="UP000005341"/>
    </source>
</evidence>
<reference evidence="1 2" key="1">
    <citation type="journal article" date="2010" name="J. Bacteriol.">
        <title>Comparative genomic characterization of Actinobacillus pleuropneumoniae.</title>
        <authorList>
            <person name="Xu Z."/>
            <person name="Chen X."/>
            <person name="Li L."/>
            <person name="Li T."/>
            <person name="Wang S."/>
            <person name="Chen H."/>
            <person name="Zhou R."/>
        </authorList>
    </citation>
    <scope>NUCLEOTIDE SEQUENCE [LARGE SCALE GENOMIC DNA]</scope>
    <source>
        <strain evidence="1 2">Femo</strain>
    </source>
</reference>
<organism evidence="1 2">
    <name type="scientific">Actinobacillus pleuropneumoniae serovar 6 str. Femo</name>
    <dbReference type="NCBI Taxonomy" id="754256"/>
    <lineage>
        <taxon>Bacteria</taxon>
        <taxon>Pseudomonadati</taxon>
        <taxon>Pseudomonadota</taxon>
        <taxon>Gammaproteobacteria</taxon>
        <taxon>Pasteurellales</taxon>
        <taxon>Pasteurellaceae</taxon>
        <taxon>Actinobacillus</taxon>
    </lineage>
</organism>
<protein>
    <submittedName>
        <fullName evidence="1">Uncharacterized protein</fullName>
    </submittedName>
</protein>
<sequence>MLVICVQLCAETASLLKKQAVEFSDKFAKFPKNSTACIF</sequence>
<evidence type="ECO:0000313" key="1">
    <source>
        <dbReference type="EMBL" id="EFM91470.1"/>
    </source>
</evidence>
<accession>A0A828PTD2</accession>
<dbReference type="Proteomes" id="UP000005341">
    <property type="component" value="Unassembled WGS sequence"/>
</dbReference>
<proteinExistence type="predicted"/>
<dbReference type="EMBL" id="ADOG01000025">
    <property type="protein sequence ID" value="EFM91470.1"/>
    <property type="molecule type" value="Genomic_DNA"/>
</dbReference>
<gene>
    <name evidence="1" type="ORF">appser6_15770</name>
</gene>
<comment type="caution">
    <text evidence="1">The sequence shown here is derived from an EMBL/GenBank/DDBJ whole genome shotgun (WGS) entry which is preliminary data.</text>
</comment>